<dbReference type="Proteomes" id="UP000579281">
    <property type="component" value="Unassembled WGS sequence"/>
</dbReference>
<dbReference type="SUPFAM" id="SSF53335">
    <property type="entry name" value="S-adenosyl-L-methionine-dependent methyltransferases"/>
    <property type="match status" value="1"/>
</dbReference>
<evidence type="ECO:0000256" key="2">
    <source>
        <dbReference type="ARBA" id="ARBA00022679"/>
    </source>
</evidence>
<dbReference type="AlphaFoldDB" id="A0A841L0B5"/>
<evidence type="ECO:0000313" key="4">
    <source>
        <dbReference type="EMBL" id="MBB6217650.1"/>
    </source>
</evidence>
<keyword evidence="4" id="KW-0830">Ubiquinone</keyword>
<name>A0A841L0B5_9FIRM</name>
<dbReference type="InterPro" id="IPR029063">
    <property type="entry name" value="SAM-dependent_MTases_sf"/>
</dbReference>
<dbReference type="GO" id="GO:0008168">
    <property type="term" value="F:methyltransferase activity"/>
    <property type="evidence" value="ECO:0007669"/>
    <property type="project" value="UniProtKB-KW"/>
</dbReference>
<dbReference type="CDD" id="cd02440">
    <property type="entry name" value="AdoMet_MTases"/>
    <property type="match status" value="1"/>
</dbReference>
<dbReference type="EMBL" id="JACHEN010000026">
    <property type="protein sequence ID" value="MBB6217650.1"/>
    <property type="molecule type" value="Genomic_DNA"/>
</dbReference>
<feature type="domain" description="Methyltransferase" evidence="3">
    <location>
        <begin position="35"/>
        <end position="131"/>
    </location>
</feature>
<reference evidence="4 5" key="1">
    <citation type="submission" date="2020-08" db="EMBL/GenBank/DDBJ databases">
        <title>Genomic Encyclopedia of Type Strains, Phase IV (KMG-IV): sequencing the most valuable type-strain genomes for metagenomic binning, comparative biology and taxonomic classification.</title>
        <authorList>
            <person name="Goeker M."/>
        </authorList>
    </citation>
    <scope>NUCLEOTIDE SEQUENCE [LARGE SCALE GENOMIC DNA]</scope>
    <source>
        <strain evidence="4 5">DSM 103526</strain>
    </source>
</reference>
<gene>
    <name evidence="4" type="ORF">HNQ80_003773</name>
</gene>
<evidence type="ECO:0000313" key="5">
    <source>
        <dbReference type="Proteomes" id="UP000579281"/>
    </source>
</evidence>
<evidence type="ECO:0000259" key="3">
    <source>
        <dbReference type="Pfam" id="PF13649"/>
    </source>
</evidence>
<dbReference type="Gene3D" id="3.40.50.150">
    <property type="entry name" value="Vaccinia Virus protein VP39"/>
    <property type="match status" value="1"/>
</dbReference>
<protein>
    <submittedName>
        <fullName evidence="4">Ubiquinone/menaquinone biosynthesis C-methylase UbiE</fullName>
    </submittedName>
</protein>
<dbReference type="GO" id="GO:0032259">
    <property type="term" value="P:methylation"/>
    <property type="evidence" value="ECO:0007669"/>
    <property type="project" value="UniProtKB-KW"/>
</dbReference>
<keyword evidence="2" id="KW-0808">Transferase</keyword>
<dbReference type="RefSeq" id="WP_184312142.1">
    <property type="nucleotide sequence ID" value="NZ_JACHEN010000026.1"/>
</dbReference>
<comment type="caution">
    <text evidence="4">The sequence shown here is derived from an EMBL/GenBank/DDBJ whole genome shotgun (WGS) entry which is preliminary data.</text>
</comment>
<dbReference type="PANTHER" id="PTHR43861">
    <property type="entry name" value="TRANS-ACONITATE 2-METHYLTRANSFERASE-RELATED"/>
    <property type="match status" value="1"/>
</dbReference>
<keyword evidence="5" id="KW-1185">Reference proteome</keyword>
<organism evidence="4 5">
    <name type="scientific">Anaerosolibacter carboniphilus</name>
    <dbReference type="NCBI Taxonomy" id="1417629"/>
    <lineage>
        <taxon>Bacteria</taxon>
        <taxon>Bacillati</taxon>
        <taxon>Bacillota</taxon>
        <taxon>Clostridia</taxon>
        <taxon>Peptostreptococcales</taxon>
        <taxon>Thermotaleaceae</taxon>
        <taxon>Anaerosolibacter</taxon>
    </lineage>
</organism>
<evidence type="ECO:0000256" key="1">
    <source>
        <dbReference type="ARBA" id="ARBA00022603"/>
    </source>
</evidence>
<accession>A0A841L0B5</accession>
<keyword evidence="1 4" id="KW-0489">Methyltransferase</keyword>
<dbReference type="Gene3D" id="2.20.25.110">
    <property type="entry name" value="S-adenosyl-L-methionine-dependent methyltransferases"/>
    <property type="match status" value="1"/>
</dbReference>
<dbReference type="PANTHER" id="PTHR43861:SF1">
    <property type="entry name" value="TRANS-ACONITATE 2-METHYLTRANSFERASE"/>
    <property type="match status" value="1"/>
</dbReference>
<dbReference type="InterPro" id="IPR041698">
    <property type="entry name" value="Methyltransf_25"/>
</dbReference>
<proteinExistence type="predicted"/>
<sequence>MEFYEALSGVYDIVFPMSEDTLQFLKKDLEPRSKILDIACGTGNYSIALAKAGHHVDAIDLDETMIQQANEKAQSLYVHFIQGDMTKIREQLQETLYDLIFCIGNSIVHLDNKNMIEKLIQDIFDMLRDGGQMVIQTINYDRIIKYNIDHLPTIEPKGEGITFVRKYFHRNDMGKVDFDTELTIHQGTETHKYHNSIPLLALQKGDLEAMIKKAGFQRVEFYGGFGSMPYALDAYAMVVRAIK</sequence>
<dbReference type="Pfam" id="PF13649">
    <property type="entry name" value="Methyltransf_25"/>
    <property type="match status" value="1"/>
</dbReference>